<reference evidence="3" key="1">
    <citation type="submission" date="2015-07" db="EMBL/GenBank/DDBJ databases">
        <title>Complete Genome of Thermincola ferriacetica strain Z-0001T.</title>
        <authorList>
            <person name="Lusk B."/>
            <person name="Badalamenti J.P."/>
            <person name="Parameswaran P."/>
            <person name="Bond D.R."/>
            <person name="Torres C.I."/>
        </authorList>
    </citation>
    <scope>NUCLEOTIDE SEQUENCE [LARGE SCALE GENOMIC DNA]</scope>
    <source>
        <strain evidence="3">Z-0001</strain>
    </source>
</reference>
<comment type="caution">
    <text evidence="2">The sequence shown here is derived from an EMBL/GenBank/DDBJ whole genome shotgun (WGS) entry which is preliminary data.</text>
</comment>
<dbReference type="RefSeq" id="WP_052218783.1">
    <property type="nucleotide sequence ID" value="NZ_LGTE01000024.1"/>
</dbReference>
<evidence type="ECO:0000313" key="2">
    <source>
        <dbReference type="EMBL" id="KNZ68686.1"/>
    </source>
</evidence>
<sequence>MTRKKIIIITAAAVTALAAVILFLWWLGGRGPVLTKHTRAPDLTPGQVEQVTDYGTVVKAVPDKELTYASAEAGKNVTVKPAPGAKFQYASYVTDRLLDIPVGAEVYAITDGEGLLYGLYTPLLPPEHATKKR</sequence>
<name>A0A0L6VZQ0_9FIRM</name>
<keyword evidence="3" id="KW-1185">Reference proteome</keyword>
<keyword evidence="1" id="KW-0812">Transmembrane</keyword>
<protein>
    <submittedName>
        <fullName evidence="2">Uncharacterized protein</fullName>
    </submittedName>
</protein>
<proteinExistence type="predicted"/>
<accession>A0A0L6VZQ0</accession>
<feature type="transmembrane region" description="Helical" evidence="1">
    <location>
        <begin position="6"/>
        <end position="27"/>
    </location>
</feature>
<evidence type="ECO:0000313" key="3">
    <source>
        <dbReference type="Proteomes" id="UP000037175"/>
    </source>
</evidence>
<dbReference type="AlphaFoldDB" id="A0A0L6VZQ0"/>
<keyword evidence="1" id="KW-1133">Transmembrane helix</keyword>
<evidence type="ECO:0000256" key="1">
    <source>
        <dbReference type="SAM" id="Phobius"/>
    </source>
</evidence>
<dbReference type="EMBL" id="LGTE01000024">
    <property type="protein sequence ID" value="KNZ68686.1"/>
    <property type="molecule type" value="Genomic_DNA"/>
</dbReference>
<organism evidence="2 3">
    <name type="scientific">Thermincola ferriacetica</name>
    <dbReference type="NCBI Taxonomy" id="281456"/>
    <lineage>
        <taxon>Bacteria</taxon>
        <taxon>Bacillati</taxon>
        <taxon>Bacillota</taxon>
        <taxon>Clostridia</taxon>
        <taxon>Eubacteriales</taxon>
        <taxon>Thermincolaceae</taxon>
        <taxon>Thermincola</taxon>
    </lineage>
</organism>
<dbReference type="Proteomes" id="UP000037175">
    <property type="component" value="Unassembled WGS sequence"/>
</dbReference>
<gene>
    <name evidence="2" type="ORF">Tfer_2780</name>
</gene>
<dbReference type="PATRIC" id="fig|281456.6.peg.2900"/>
<keyword evidence="1" id="KW-0472">Membrane</keyword>